<keyword evidence="1" id="KW-0732">Signal</keyword>
<evidence type="ECO:0000256" key="1">
    <source>
        <dbReference type="SAM" id="SignalP"/>
    </source>
</evidence>
<evidence type="ECO:0000313" key="2">
    <source>
        <dbReference type="EMBL" id="RAV98400.1"/>
    </source>
</evidence>
<feature type="signal peptide" evidence="1">
    <location>
        <begin position="1"/>
        <end position="19"/>
    </location>
</feature>
<gene>
    <name evidence="2" type="ORF">DQQ10_24030</name>
</gene>
<protein>
    <recommendedName>
        <fullName evidence="4">Secretion system C-terminal sorting domain-containing protein</fullName>
    </recommendedName>
</protein>
<dbReference type="AlphaFoldDB" id="A0A364XXA6"/>
<sequence>MKKILSMIVAIAISGAVFANNSARVSGTDAIVTNNGANVKLYYKSQTTSKVVVSIYNESHKLVFSETVHQENGFARPYNFSNLEEGTYTIDVNDGGAHYAKQVTYKKEKREKSEMHARLTQVVGETGKYILSIPKSAYKTVTVKIYNESNRLTYSAEEQLDGDFAKVYNIGRFGSKVSFEVQDAKGNVITVLN</sequence>
<dbReference type="RefSeq" id="WP_112749485.1">
    <property type="nucleotide sequence ID" value="NZ_QMFY01000018.1"/>
</dbReference>
<proteinExistence type="predicted"/>
<accession>A0A364XXA6</accession>
<dbReference type="EMBL" id="QMFY01000018">
    <property type="protein sequence ID" value="RAV98400.1"/>
    <property type="molecule type" value="Genomic_DNA"/>
</dbReference>
<organism evidence="2 3">
    <name type="scientific">Pseudochryseolinea flava</name>
    <dbReference type="NCBI Taxonomy" id="2059302"/>
    <lineage>
        <taxon>Bacteria</taxon>
        <taxon>Pseudomonadati</taxon>
        <taxon>Bacteroidota</taxon>
        <taxon>Cytophagia</taxon>
        <taxon>Cytophagales</taxon>
        <taxon>Fulvivirgaceae</taxon>
        <taxon>Pseudochryseolinea</taxon>
    </lineage>
</organism>
<evidence type="ECO:0000313" key="3">
    <source>
        <dbReference type="Proteomes" id="UP000251889"/>
    </source>
</evidence>
<comment type="caution">
    <text evidence="2">The sequence shown here is derived from an EMBL/GenBank/DDBJ whole genome shotgun (WGS) entry which is preliminary data.</text>
</comment>
<dbReference type="Proteomes" id="UP000251889">
    <property type="component" value="Unassembled WGS sequence"/>
</dbReference>
<evidence type="ECO:0008006" key="4">
    <source>
        <dbReference type="Google" id="ProtNLM"/>
    </source>
</evidence>
<feature type="chain" id="PRO_5016595400" description="Secretion system C-terminal sorting domain-containing protein" evidence="1">
    <location>
        <begin position="20"/>
        <end position="193"/>
    </location>
</feature>
<name>A0A364XXA6_9BACT</name>
<reference evidence="2 3" key="1">
    <citation type="submission" date="2018-06" db="EMBL/GenBank/DDBJ databases">
        <title>Chryseolinea flavus sp. nov., a member of the phylum Bacteroidetes isolated from soil.</title>
        <authorList>
            <person name="Li Y."/>
            <person name="Wang J."/>
        </authorList>
    </citation>
    <scope>NUCLEOTIDE SEQUENCE [LARGE SCALE GENOMIC DNA]</scope>
    <source>
        <strain evidence="2 3">SDU1-6</strain>
    </source>
</reference>
<dbReference type="OrthoDB" id="955668at2"/>
<keyword evidence="3" id="KW-1185">Reference proteome</keyword>